<evidence type="ECO:0000256" key="2">
    <source>
        <dbReference type="ARBA" id="ARBA00022980"/>
    </source>
</evidence>
<dbReference type="GO" id="GO:0005840">
    <property type="term" value="C:ribosome"/>
    <property type="evidence" value="ECO:0007669"/>
    <property type="project" value="UniProtKB-KW"/>
</dbReference>
<evidence type="ECO:0000256" key="1">
    <source>
        <dbReference type="ARBA" id="ARBA00006700"/>
    </source>
</evidence>
<accession>A0A815MPV8</accession>
<keyword evidence="3" id="KW-0687">Ribonucleoprotein</keyword>
<dbReference type="OrthoDB" id="1267328at2759"/>
<dbReference type="InterPro" id="IPR012678">
    <property type="entry name" value="Ribosomal_uL23/eL15/eS24_sf"/>
</dbReference>
<proteinExistence type="inferred from homology"/>
<keyword evidence="4" id="KW-1133">Transmembrane helix</keyword>
<feature type="transmembrane region" description="Helical" evidence="4">
    <location>
        <begin position="74"/>
        <end position="93"/>
    </location>
</feature>
<evidence type="ECO:0000256" key="4">
    <source>
        <dbReference type="SAM" id="Phobius"/>
    </source>
</evidence>
<gene>
    <name evidence="5" type="ORF">RFH988_LOCUS35742</name>
</gene>
<dbReference type="GO" id="GO:0006412">
    <property type="term" value="P:translation"/>
    <property type="evidence" value="ECO:0007669"/>
    <property type="project" value="InterPro"/>
</dbReference>
<keyword evidence="4" id="KW-0472">Membrane</keyword>
<dbReference type="GO" id="GO:0003735">
    <property type="term" value="F:structural constituent of ribosome"/>
    <property type="evidence" value="ECO:0007669"/>
    <property type="project" value="InterPro"/>
</dbReference>
<dbReference type="InterPro" id="IPR012677">
    <property type="entry name" value="Nucleotide-bd_a/b_plait_sf"/>
</dbReference>
<comment type="caution">
    <text evidence="5">The sequence shown here is derived from an EMBL/GenBank/DDBJ whole genome shotgun (WGS) entry which is preliminary data.</text>
</comment>
<comment type="similarity">
    <text evidence="1">Belongs to the universal ribosomal protein uL23 family.</text>
</comment>
<organism evidence="5 6">
    <name type="scientific">Rotaria sordida</name>
    <dbReference type="NCBI Taxonomy" id="392033"/>
    <lineage>
        <taxon>Eukaryota</taxon>
        <taxon>Metazoa</taxon>
        <taxon>Spiralia</taxon>
        <taxon>Gnathifera</taxon>
        <taxon>Rotifera</taxon>
        <taxon>Eurotatoria</taxon>
        <taxon>Bdelloidea</taxon>
        <taxon>Philodinida</taxon>
        <taxon>Philodinidae</taxon>
        <taxon>Rotaria</taxon>
    </lineage>
</organism>
<dbReference type="AlphaFoldDB" id="A0A815MPV8"/>
<dbReference type="EMBL" id="CAJNOO010005620">
    <property type="protein sequence ID" value="CAF1425795.1"/>
    <property type="molecule type" value="Genomic_DNA"/>
</dbReference>
<keyword evidence="4" id="KW-0812">Transmembrane</keyword>
<dbReference type="GO" id="GO:1990904">
    <property type="term" value="C:ribonucleoprotein complex"/>
    <property type="evidence" value="ECO:0007669"/>
    <property type="project" value="UniProtKB-KW"/>
</dbReference>
<dbReference type="PANTHER" id="PTHR11620">
    <property type="entry name" value="60S RIBOSOMAL PROTEIN L23A"/>
    <property type="match status" value="1"/>
</dbReference>
<sequence>MYDIDAEKVNTLIRPDGEKKAYVRLKADHDALGVANRIVYQSTTMDKTVFEQIKKDYEHYVSDHIDAIPAETRIFLFVVSCIIIILLTIIRAFKSLINPNREHLTHQTQQYYLMIKQRRDFMLTAITSICVLNLLNAVVPDTILPNPFGLLLSVIFGIVIEEGDEECSRVMDNMSKQNNKQ</sequence>
<feature type="transmembrane region" description="Helical" evidence="4">
    <location>
        <begin position="121"/>
        <end position="138"/>
    </location>
</feature>
<dbReference type="Proteomes" id="UP000663882">
    <property type="component" value="Unassembled WGS sequence"/>
</dbReference>
<name>A0A815MPV8_9BILA</name>
<dbReference type="SUPFAM" id="SSF54189">
    <property type="entry name" value="Ribosomal proteins S24e, L23 and L15e"/>
    <property type="match status" value="1"/>
</dbReference>
<reference evidence="5" key="1">
    <citation type="submission" date="2021-02" db="EMBL/GenBank/DDBJ databases">
        <authorList>
            <person name="Nowell W R."/>
        </authorList>
    </citation>
    <scope>NUCLEOTIDE SEQUENCE</scope>
</reference>
<evidence type="ECO:0000256" key="3">
    <source>
        <dbReference type="ARBA" id="ARBA00023274"/>
    </source>
</evidence>
<evidence type="ECO:0000313" key="6">
    <source>
        <dbReference type="Proteomes" id="UP000663882"/>
    </source>
</evidence>
<dbReference type="InterPro" id="IPR013025">
    <property type="entry name" value="Ribosomal_uL23-like"/>
</dbReference>
<keyword evidence="2" id="KW-0689">Ribosomal protein</keyword>
<protein>
    <submittedName>
        <fullName evidence="5">Uncharacterized protein</fullName>
    </submittedName>
</protein>
<evidence type="ECO:0000313" key="5">
    <source>
        <dbReference type="EMBL" id="CAF1425795.1"/>
    </source>
</evidence>
<dbReference type="Gene3D" id="3.30.70.330">
    <property type="match status" value="1"/>
</dbReference>